<dbReference type="OrthoDB" id="2973757at2759"/>
<comment type="caution">
    <text evidence="2">The sequence shown here is derived from an EMBL/GenBank/DDBJ whole genome shotgun (WGS) entry which is preliminary data.</text>
</comment>
<proteinExistence type="predicted"/>
<evidence type="ECO:0000313" key="3">
    <source>
        <dbReference type="Proteomes" id="UP000812287"/>
    </source>
</evidence>
<dbReference type="GeneID" id="66103674"/>
<dbReference type="RefSeq" id="XP_043034547.1">
    <property type="nucleotide sequence ID" value="XM_043181378.1"/>
</dbReference>
<dbReference type="Proteomes" id="UP000812287">
    <property type="component" value="Unassembled WGS sequence"/>
</dbReference>
<reference evidence="2" key="1">
    <citation type="submission" date="2020-11" db="EMBL/GenBank/DDBJ databases">
        <title>Adaptations for nitrogen fixation in a non-lichenized fungal sporocarp promotes dispersal by wood-feeding termites.</title>
        <authorList>
            <consortium name="DOE Joint Genome Institute"/>
            <person name="Koch R.A."/>
            <person name="Yoon G."/>
            <person name="Arayal U."/>
            <person name="Lail K."/>
            <person name="Amirebrahimi M."/>
            <person name="Labutti K."/>
            <person name="Lipzen A."/>
            <person name="Riley R."/>
            <person name="Barry K."/>
            <person name="Henrissat B."/>
            <person name="Grigoriev I.V."/>
            <person name="Herr J.R."/>
            <person name="Aime M.C."/>
        </authorList>
    </citation>
    <scope>NUCLEOTIDE SEQUENCE</scope>
    <source>
        <strain evidence="2">MCA 3950</strain>
    </source>
</reference>
<dbReference type="AlphaFoldDB" id="A0A9P7VI53"/>
<name>A0A9P7VI53_9AGAR</name>
<keyword evidence="3" id="KW-1185">Reference proteome</keyword>
<protein>
    <submittedName>
        <fullName evidence="2">Uncharacterized protein</fullName>
    </submittedName>
</protein>
<dbReference type="EMBL" id="MU250564">
    <property type="protein sequence ID" value="KAG7441047.1"/>
    <property type="molecule type" value="Genomic_DNA"/>
</dbReference>
<evidence type="ECO:0000256" key="1">
    <source>
        <dbReference type="SAM" id="MobiDB-lite"/>
    </source>
</evidence>
<feature type="region of interest" description="Disordered" evidence="1">
    <location>
        <begin position="104"/>
        <end position="177"/>
    </location>
</feature>
<feature type="compositionally biased region" description="Polar residues" evidence="1">
    <location>
        <begin position="119"/>
        <end position="132"/>
    </location>
</feature>
<gene>
    <name evidence="2" type="ORF">BT62DRAFT_556025</name>
</gene>
<sequence length="177" mass="20234">MAWRSNIDVVPSHAPPMHPFDSDQRRLSILNDGSYVPGEAPDDAPTLNAREWDRWFLLTLLGKQRYDDRKASEEREVLWHAIHHDPLTEPNDWLDFMCSKRDDETQHHRTSRDEHPNNIYDNMTSVSPSGLATTMPDHSYPPPLPHHQQEAHQTTYSASPPPSLAFDDGYPAQSSSS</sequence>
<accession>A0A9P7VI53</accession>
<organism evidence="2 3">
    <name type="scientific">Guyanagaster necrorhizus</name>
    <dbReference type="NCBI Taxonomy" id="856835"/>
    <lineage>
        <taxon>Eukaryota</taxon>
        <taxon>Fungi</taxon>
        <taxon>Dikarya</taxon>
        <taxon>Basidiomycota</taxon>
        <taxon>Agaricomycotina</taxon>
        <taxon>Agaricomycetes</taxon>
        <taxon>Agaricomycetidae</taxon>
        <taxon>Agaricales</taxon>
        <taxon>Marasmiineae</taxon>
        <taxon>Physalacriaceae</taxon>
        <taxon>Guyanagaster</taxon>
    </lineage>
</organism>
<evidence type="ECO:0000313" key="2">
    <source>
        <dbReference type="EMBL" id="KAG7441047.1"/>
    </source>
</evidence>
<feature type="compositionally biased region" description="Basic and acidic residues" evidence="1">
    <location>
        <begin position="104"/>
        <end position="116"/>
    </location>
</feature>